<dbReference type="Proteomes" id="UP001163321">
    <property type="component" value="Chromosome 7"/>
</dbReference>
<organism evidence="1 2">
    <name type="scientific">Peronosclerospora sorghi</name>
    <dbReference type="NCBI Taxonomy" id="230839"/>
    <lineage>
        <taxon>Eukaryota</taxon>
        <taxon>Sar</taxon>
        <taxon>Stramenopiles</taxon>
        <taxon>Oomycota</taxon>
        <taxon>Peronosporomycetes</taxon>
        <taxon>Peronosporales</taxon>
        <taxon>Peronosporaceae</taxon>
        <taxon>Peronosclerospora</taxon>
    </lineage>
</organism>
<name>A0ACC0VTK0_9STRA</name>
<comment type="caution">
    <text evidence="1">The sequence shown here is derived from an EMBL/GenBank/DDBJ whole genome shotgun (WGS) entry which is preliminary data.</text>
</comment>
<keyword evidence="2" id="KW-1185">Reference proteome</keyword>
<protein>
    <submittedName>
        <fullName evidence="1">Uncharacterized protein</fullName>
    </submittedName>
</protein>
<evidence type="ECO:0000313" key="1">
    <source>
        <dbReference type="EMBL" id="KAI9909431.1"/>
    </source>
</evidence>
<gene>
    <name evidence="1" type="ORF">PsorP6_015220</name>
</gene>
<accession>A0ACC0VTK0</accession>
<sequence length="261" mass="29631">MELGFVFPNETAFRDITTLQMKLARANANMMVRRVFDIVLVAPATLALHRAMIPYERLVLAYCKSLDPCCPLPRVDDVPSGRILFTLYEMLTHVSRKGVDECGWLELVHHLKRSSAIQTREFAWSHVMTKIVQNCMSVVTSRRCHVNDRKEEEEYLFQNNHLDVLVELFDAAGSESMGASSVRTVIEVPSHILSRLLCTPTTYAAAAVLPRDDDCTQSFSCVPSSVARRMDVTASARDESYVVSWRRFMRSKLPSTSRKVR</sequence>
<evidence type="ECO:0000313" key="2">
    <source>
        <dbReference type="Proteomes" id="UP001163321"/>
    </source>
</evidence>
<reference evidence="1 2" key="1">
    <citation type="journal article" date="2022" name="bioRxiv">
        <title>The genome of the oomycete Peronosclerospora sorghi, a cosmopolitan pathogen of maize and sorghum, is inflated with dispersed pseudogenes.</title>
        <authorList>
            <person name="Fletcher K."/>
            <person name="Martin F."/>
            <person name="Isakeit T."/>
            <person name="Cavanaugh K."/>
            <person name="Magill C."/>
            <person name="Michelmore R."/>
        </authorList>
    </citation>
    <scope>NUCLEOTIDE SEQUENCE [LARGE SCALE GENOMIC DNA]</scope>
    <source>
        <strain evidence="1">P6</strain>
    </source>
</reference>
<dbReference type="EMBL" id="CM047586">
    <property type="protein sequence ID" value="KAI9909431.1"/>
    <property type="molecule type" value="Genomic_DNA"/>
</dbReference>
<proteinExistence type="predicted"/>